<sequence length="237" mass="26314">MVNKRPWPDSSILPMISMKGIAKRFSSATSEIEILKDVNFDIYSGESIAVVGASGTGKSTLLHILGTLDRPDTGELFFGDEKPFSMGSDELARFRNRRIGFVFQFHHLLQGFTAIENVMIPCLIQKISRKKSYAASAHILERVGLKSRLSHRAEDLSGGEQQRVALARAIVLKPDILLADEPTGNLDVQNSDQIHKLLVELNLELDMTIMVVTHNSALAELMSKKVTIKNFQIAEAR</sequence>
<dbReference type="Gene3D" id="3.40.50.300">
    <property type="entry name" value="P-loop containing nucleotide triphosphate hydrolases"/>
    <property type="match status" value="1"/>
</dbReference>
<dbReference type="EMBL" id="FWEV01000003">
    <property type="protein sequence ID" value="SLM27452.1"/>
    <property type="molecule type" value="Genomic_DNA"/>
</dbReference>
<evidence type="ECO:0000259" key="5">
    <source>
        <dbReference type="PROSITE" id="PS50893"/>
    </source>
</evidence>
<protein>
    <submittedName>
        <fullName evidence="6">Outer membrane-specific lipoprotein transporter subunit ATP-binding component of ABC superfamily</fullName>
    </submittedName>
</protein>
<name>A0A1W1H4T6_9BACT</name>
<gene>
    <name evidence="6" type="primary">lolD</name>
    <name evidence="6" type="ORF">MTBBW1_1000009</name>
</gene>
<dbReference type="InterPro" id="IPR017911">
    <property type="entry name" value="MacB-like_ATP-bd"/>
</dbReference>
<dbReference type="Proteomes" id="UP000191931">
    <property type="component" value="Unassembled WGS sequence"/>
</dbReference>
<dbReference type="FunFam" id="3.40.50.300:FF:000032">
    <property type="entry name" value="Export ABC transporter ATP-binding protein"/>
    <property type="match status" value="1"/>
</dbReference>
<accession>A0A1W1H4T6</accession>
<evidence type="ECO:0000256" key="3">
    <source>
        <dbReference type="ARBA" id="ARBA00022840"/>
    </source>
</evidence>
<proteinExistence type="inferred from homology"/>
<dbReference type="GO" id="GO:0022857">
    <property type="term" value="F:transmembrane transporter activity"/>
    <property type="evidence" value="ECO:0007669"/>
    <property type="project" value="UniProtKB-ARBA"/>
</dbReference>
<keyword evidence="3 6" id="KW-0067">ATP-binding</keyword>
<keyword evidence="6" id="KW-0449">Lipoprotein</keyword>
<dbReference type="InterPro" id="IPR003593">
    <property type="entry name" value="AAA+_ATPase"/>
</dbReference>
<reference evidence="6 7" key="1">
    <citation type="submission" date="2017-03" db="EMBL/GenBank/DDBJ databases">
        <authorList>
            <person name="Afonso C.L."/>
            <person name="Miller P.J."/>
            <person name="Scott M.A."/>
            <person name="Spackman E."/>
            <person name="Goraichik I."/>
            <person name="Dimitrov K.M."/>
            <person name="Suarez D.L."/>
            <person name="Swayne D.E."/>
        </authorList>
    </citation>
    <scope>NUCLEOTIDE SEQUENCE [LARGE SCALE GENOMIC DNA]</scope>
    <source>
        <strain evidence="6">PRJEB14757</strain>
    </source>
</reference>
<dbReference type="SUPFAM" id="SSF52540">
    <property type="entry name" value="P-loop containing nucleoside triphosphate hydrolases"/>
    <property type="match status" value="1"/>
</dbReference>
<keyword evidence="1" id="KW-0813">Transport</keyword>
<dbReference type="AlphaFoldDB" id="A0A1W1H4T6"/>
<dbReference type="PROSITE" id="PS00211">
    <property type="entry name" value="ABC_TRANSPORTER_1"/>
    <property type="match status" value="1"/>
</dbReference>
<dbReference type="GO" id="GO:0016887">
    <property type="term" value="F:ATP hydrolysis activity"/>
    <property type="evidence" value="ECO:0007669"/>
    <property type="project" value="InterPro"/>
</dbReference>
<keyword evidence="2" id="KW-0547">Nucleotide-binding</keyword>
<evidence type="ECO:0000313" key="6">
    <source>
        <dbReference type="EMBL" id="SLM27452.1"/>
    </source>
</evidence>
<evidence type="ECO:0000256" key="1">
    <source>
        <dbReference type="ARBA" id="ARBA00022448"/>
    </source>
</evidence>
<organism evidence="6 7">
    <name type="scientific">Desulfamplus magnetovallimortis</name>
    <dbReference type="NCBI Taxonomy" id="1246637"/>
    <lineage>
        <taxon>Bacteria</taxon>
        <taxon>Pseudomonadati</taxon>
        <taxon>Thermodesulfobacteriota</taxon>
        <taxon>Desulfobacteria</taxon>
        <taxon>Desulfobacterales</taxon>
        <taxon>Desulfobacteraceae</taxon>
        <taxon>Desulfamplus</taxon>
    </lineage>
</organism>
<dbReference type="Pfam" id="PF00005">
    <property type="entry name" value="ABC_tran"/>
    <property type="match status" value="1"/>
</dbReference>
<dbReference type="InterPro" id="IPR017871">
    <property type="entry name" value="ABC_transporter-like_CS"/>
</dbReference>
<dbReference type="PANTHER" id="PTHR42798">
    <property type="entry name" value="LIPOPROTEIN-RELEASING SYSTEM ATP-BINDING PROTEIN LOLD"/>
    <property type="match status" value="1"/>
</dbReference>
<dbReference type="SMART" id="SM00382">
    <property type="entry name" value="AAA"/>
    <property type="match status" value="1"/>
</dbReference>
<dbReference type="GO" id="GO:0098796">
    <property type="term" value="C:membrane protein complex"/>
    <property type="evidence" value="ECO:0007669"/>
    <property type="project" value="UniProtKB-ARBA"/>
</dbReference>
<dbReference type="GO" id="GO:0005524">
    <property type="term" value="F:ATP binding"/>
    <property type="evidence" value="ECO:0007669"/>
    <property type="project" value="UniProtKB-KW"/>
</dbReference>
<evidence type="ECO:0000256" key="4">
    <source>
        <dbReference type="ARBA" id="ARBA00038388"/>
    </source>
</evidence>
<comment type="similarity">
    <text evidence="4">Belongs to the ABC transporter superfamily. Macrolide exporter (TC 3.A.1.122) family.</text>
</comment>
<keyword evidence="7" id="KW-1185">Reference proteome</keyword>
<evidence type="ECO:0000313" key="7">
    <source>
        <dbReference type="Proteomes" id="UP000191931"/>
    </source>
</evidence>
<dbReference type="RefSeq" id="WP_080803658.1">
    <property type="nucleotide sequence ID" value="NZ_LT828544.1"/>
</dbReference>
<feature type="domain" description="ABC transporter" evidence="5">
    <location>
        <begin position="16"/>
        <end position="234"/>
    </location>
</feature>
<dbReference type="PROSITE" id="PS50893">
    <property type="entry name" value="ABC_TRANSPORTER_2"/>
    <property type="match status" value="1"/>
</dbReference>
<dbReference type="InterPro" id="IPR003439">
    <property type="entry name" value="ABC_transporter-like_ATP-bd"/>
</dbReference>
<dbReference type="CDD" id="cd03255">
    <property type="entry name" value="ABC_MJ0796_LolCDE_FtsE"/>
    <property type="match status" value="1"/>
</dbReference>
<dbReference type="PANTHER" id="PTHR42798:SF2">
    <property type="entry name" value="ABC TRANSPORTER ATP-BINDING PROTEIN MG467-RELATED"/>
    <property type="match status" value="1"/>
</dbReference>
<evidence type="ECO:0000256" key="2">
    <source>
        <dbReference type="ARBA" id="ARBA00022741"/>
    </source>
</evidence>
<dbReference type="STRING" id="1246637.MTBBW1_1000009"/>
<dbReference type="InterPro" id="IPR027417">
    <property type="entry name" value="P-loop_NTPase"/>
</dbReference>